<keyword evidence="1" id="KW-0472">Membrane</keyword>
<dbReference type="EMBL" id="CP036287">
    <property type="protein sequence ID" value="QDU67672.1"/>
    <property type="molecule type" value="Genomic_DNA"/>
</dbReference>
<protein>
    <submittedName>
        <fullName evidence="2">Uncharacterized protein</fullName>
    </submittedName>
</protein>
<accession>A0A518BL23</accession>
<reference evidence="2 3" key="1">
    <citation type="submission" date="2019-02" db="EMBL/GenBank/DDBJ databases">
        <title>Deep-cultivation of Planctomycetes and their phenomic and genomic characterization uncovers novel biology.</title>
        <authorList>
            <person name="Wiegand S."/>
            <person name="Jogler M."/>
            <person name="Boedeker C."/>
            <person name="Pinto D."/>
            <person name="Vollmers J."/>
            <person name="Rivas-Marin E."/>
            <person name="Kohn T."/>
            <person name="Peeters S.H."/>
            <person name="Heuer A."/>
            <person name="Rast P."/>
            <person name="Oberbeckmann S."/>
            <person name="Bunk B."/>
            <person name="Jeske O."/>
            <person name="Meyerdierks A."/>
            <person name="Storesund J.E."/>
            <person name="Kallscheuer N."/>
            <person name="Luecker S."/>
            <person name="Lage O.M."/>
            <person name="Pohl T."/>
            <person name="Merkel B.J."/>
            <person name="Hornburger P."/>
            <person name="Mueller R.-W."/>
            <person name="Bruemmer F."/>
            <person name="Labrenz M."/>
            <person name="Spormann A.M."/>
            <person name="Op den Camp H."/>
            <person name="Overmann J."/>
            <person name="Amann R."/>
            <person name="Jetten M.S.M."/>
            <person name="Mascher T."/>
            <person name="Medema M.H."/>
            <person name="Devos D.P."/>
            <person name="Kaster A.-K."/>
            <person name="Ovreas L."/>
            <person name="Rohde M."/>
            <person name="Galperin M.Y."/>
            <person name="Jogler C."/>
        </authorList>
    </citation>
    <scope>NUCLEOTIDE SEQUENCE [LARGE SCALE GENOMIC DNA]</scope>
    <source>
        <strain evidence="2 3">Pla133</strain>
    </source>
</reference>
<dbReference type="KEGG" id="pbap:Pla133_27600"/>
<proteinExistence type="predicted"/>
<gene>
    <name evidence="2" type="ORF">Pla133_27600</name>
</gene>
<evidence type="ECO:0000256" key="1">
    <source>
        <dbReference type="SAM" id="Phobius"/>
    </source>
</evidence>
<evidence type="ECO:0000313" key="3">
    <source>
        <dbReference type="Proteomes" id="UP000316921"/>
    </source>
</evidence>
<feature type="transmembrane region" description="Helical" evidence="1">
    <location>
        <begin position="7"/>
        <end position="25"/>
    </location>
</feature>
<dbReference type="RefSeq" id="WP_145066039.1">
    <property type="nucleotide sequence ID" value="NZ_CP036287.1"/>
</dbReference>
<keyword evidence="1" id="KW-0812">Transmembrane</keyword>
<keyword evidence="1" id="KW-1133">Transmembrane helix</keyword>
<organism evidence="2 3">
    <name type="scientific">Engelhardtia mirabilis</name>
    <dbReference type="NCBI Taxonomy" id="2528011"/>
    <lineage>
        <taxon>Bacteria</taxon>
        <taxon>Pseudomonadati</taxon>
        <taxon>Planctomycetota</taxon>
        <taxon>Planctomycetia</taxon>
        <taxon>Planctomycetia incertae sedis</taxon>
        <taxon>Engelhardtia</taxon>
    </lineage>
</organism>
<evidence type="ECO:0000313" key="2">
    <source>
        <dbReference type="EMBL" id="QDU67672.1"/>
    </source>
</evidence>
<sequence length="59" mass="6351">MKAETRLELLGLLAIAVFLIALWVGKSSLEARAFNRATGKSVTALDAMFTTLRVEGAAR</sequence>
<keyword evidence="3" id="KW-1185">Reference proteome</keyword>
<dbReference type="Proteomes" id="UP000316921">
    <property type="component" value="Chromosome"/>
</dbReference>
<dbReference type="AlphaFoldDB" id="A0A518BL23"/>
<name>A0A518BL23_9BACT</name>